<dbReference type="Pfam" id="PF14881">
    <property type="entry name" value="Tubulin_3"/>
    <property type="match status" value="1"/>
</dbReference>
<accession>A0AAW2YIG2</accession>
<organism evidence="2 3">
    <name type="scientific">Acrasis kona</name>
    <dbReference type="NCBI Taxonomy" id="1008807"/>
    <lineage>
        <taxon>Eukaryota</taxon>
        <taxon>Discoba</taxon>
        <taxon>Heterolobosea</taxon>
        <taxon>Tetramitia</taxon>
        <taxon>Eutetramitia</taxon>
        <taxon>Acrasidae</taxon>
        <taxon>Acrasis</taxon>
    </lineage>
</organism>
<name>A0AAW2YIG2_9EUKA</name>
<dbReference type="GO" id="GO:0005739">
    <property type="term" value="C:mitochondrion"/>
    <property type="evidence" value="ECO:0007669"/>
    <property type="project" value="TreeGrafter"/>
</dbReference>
<dbReference type="InterPro" id="IPR049942">
    <property type="entry name" value="DML1/Misato"/>
</dbReference>
<reference evidence="2 3" key="1">
    <citation type="submission" date="2024-03" db="EMBL/GenBank/DDBJ databases">
        <title>The Acrasis kona genome and developmental transcriptomes reveal deep origins of eukaryotic multicellular pathways.</title>
        <authorList>
            <person name="Sheikh S."/>
            <person name="Fu C.-J."/>
            <person name="Brown M.W."/>
            <person name="Baldauf S.L."/>
        </authorList>
    </citation>
    <scope>NUCLEOTIDE SEQUENCE [LARGE SCALE GENOMIC DNA]</scope>
    <source>
        <strain evidence="2 3">ATCC MYA-3509</strain>
    </source>
</reference>
<dbReference type="EMBL" id="JAOPGA020000144">
    <property type="protein sequence ID" value="KAL0477153.1"/>
    <property type="molecule type" value="Genomic_DNA"/>
</dbReference>
<dbReference type="PANTHER" id="PTHR13391">
    <property type="entry name" value="MITOCHONDRIAL DISTRIBUTION REGULATOR MISATO"/>
    <property type="match status" value="1"/>
</dbReference>
<evidence type="ECO:0000313" key="2">
    <source>
        <dbReference type="EMBL" id="KAL0477153.1"/>
    </source>
</evidence>
<dbReference type="InterPro" id="IPR029209">
    <property type="entry name" value="DML1/Misato_tubulin"/>
</dbReference>
<sequence length="523" mass="59633">MFDSRGSLGSLKKSGYQYDIAPVSTFSNVWDGGMKIERQEAQRQTKFTKKLLWSDPGTRHYVDDGIVDTDNSDEPSQKKTKLDDIVSKYSRDDIRKDLEQNATVWSDYLKCHLHPRSICELRDVVHGVDEFEMWNKGHEVMKSAEQEDEFTDSLHFFLEECDSLQCFQVLTNTQDSWGALCEDYLVLLHDEVGSKKPIVTLGCNQFTSVYENDVLQSNAIVSSAYSLSTFSQLSHFLPTFSDAGSAYMNSAQVAATFDSISQSYRVNGIVGWLSTLQPYSNQTVSEISSSLPYPIKEGSNLKDLFTTMDPIHQNEILKSCTPFINRNCESPDPYAHISVMRGFDVPLYQAQKTQEAKQINPLLKLLMKQMTGVERDPSFSGPRDGGIIDNEDNQQKGPYANCTSAQDMMDRYLQQTRCVSYKSLVLDEGLHIPYTFPDILPRHLLNENGFVREKGEVVELIKSAPMLSQVQTTPLLSKYINEVQTHFERVAIKKPLHPTMKFEIDDLKERRERLYDLLDAYEQ</sequence>
<proteinExistence type="predicted"/>
<protein>
    <submittedName>
        <fullName evidence="2">Msto1</fullName>
    </submittedName>
</protein>
<dbReference type="InterPro" id="IPR036525">
    <property type="entry name" value="Tubulin/FtsZ_GTPase_sf"/>
</dbReference>
<dbReference type="PANTHER" id="PTHR13391:SF0">
    <property type="entry name" value="PROTEIN MISATO HOMOLOG 1"/>
    <property type="match status" value="1"/>
</dbReference>
<dbReference type="SUPFAM" id="SSF52490">
    <property type="entry name" value="Tubulin nucleotide-binding domain-like"/>
    <property type="match status" value="1"/>
</dbReference>
<dbReference type="Proteomes" id="UP001431209">
    <property type="component" value="Unassembled WGS sequence"/>
</dbReference>
<dbReference type="Gene3D" id="3.40.50.1440">
    <property type="entry name" value="Tubulin/FtsZ, GTPase domain"/>
    <property type="match status" value="1"/>
</dbReference>
<evidence type="ECO:0000259" key="1">
    <source>
        <dbReference type="Pfam" id="PF14881"/>
    </source>
</evidence>
<gene>
    <name evidence="2" type="ORF">AKO1_005924</name>
</gene>
<dbReference type="GO" id="GO:0007005">
    <property type="term" value="P:mitochondrion organization"/>
    <property type="evidence" value="ECO:0007669"/>
    <property type="project" value="InterPro"/>
</dbReference>
<evidence type="ECO:0000313" key="3">
    <source>
        <dbReference type="Proteomes" id="UP001431209"/>
    </source>
</evidence>
<comment type="caution">
    <text evidence="2">The sequence shown here is derived from an EMBL/GenBank/DDBJ whole genome shotgun (WGS) entry which is preliminary data.</text>
</comment>
<feature type="domain" description="DML1/Misato tubulin" evidence="1">
    <location>
        <begin position="103"/>
        <end position="263"/>
    </location>
</feature>
<dbReference type="AlphaFoldDB" id="A0AAW2YIG2"/>
<keyword evidence="3" id="KW-1185">Reference proteome</keyword>